<feature type="transmembrane region" description="Helical" evidence="1">
    <location>
        <begin position="66"/>
        <end position="88"/>
    </location>
</feature>
<proteinExistence type="predicted"/>
<feature type="transmembrane region" description="Helical" evidence="1">
    <location>
        <begin position="35"/>
        <end position="57"/>
    </location>
</feature>
<name>A0A914CNG0_9BILA</name>
<keyword evidence="2" id="KW-1185">Reference proteome</keyword>
<evidence type="ECO:0000313" key="2">
    <source>
        <dbReference type="Proteomes" id="UP000887540"/>
    </source>
</evidence>
<evidence type="ECO:0000256" key="1">
    <source>
        <dbReference type="SAM" id="Phobius"/>
    </source>
</evidence>
<dbReference type="Proteomes" id="UP000887540">
    <property type="component" value="Unplaced"/>
</dbReference>
<dbReference type="WBParaSite" id="ACRNAN_scaffold1270.g9605.t1">
    <property type="protein sequence ID" value="ACRNAN_scaffold1270.g9605.t1"/>
    <property type="gene ID" value="ACRNAN_scaffold1270.g9605"/>
</dbReference>
<feature type="transmembrane region" description="Helical" evidence="1">
    <location>
        <begin position="108"/>
        <end position="131"/>
    </location>
</feature>
<keyword evidence="1" id="KW-1133">Transmembrane helix</keyword>
<evidence type="ECO:0000313" key="3">
    <source>
        <dbReference type="WBParaSite" id="ACRNAN_scaffold1270.g9605.t1"/>
    </source>
</evidence>
<organism evidence="2 3">
    <name type="scientific">Acrobeloides nanus</name>
    <dbReference type="NCBI Taxonomy" id="290746"/>
    <lineage>
        <taxon>Eukaryota</taxon>
        <taxon>Metazoa</taxon>
        <taxon>Ecdysozoa</taxon>
        <taxon>Nematoda</taxon>
        <taxon>Chromadorea</taxon>
        <taxon>Rhabditida</taxon>
        <taxon>Tylenchina</taxon>
        <taxon>Cephalobomorpha</taxon>
        <taxon>Cephaloboidea</taxon>
        <taxon>Cephalobidae</taxon>
        <taxon>Acrobeloides</taxon>
    </lineage>
</organism>
<dbReference type="AlphaFoldDB" id="A0A914CNG0"/>
<keyword evidence="1" id="KW-0472">Membrane</keyword>
<sequence length="179" mass="20158">MLRPLTTRGGDLACVYALWNIYADVDLRYADATDVVTMATGRTMVVEIVMNLVALILGRLNSKHSLMVAFTTSAFCFWKTIIYMVMYIRPPAGTPSYISQTATNWEIFWVFWVADGIWVIIPLAVMIDIWLRITSAPRVQTPKYSEVTLEDTTDENGFENFANGTNLSAKKPASIRLMS</sequence>
<keyword evidence="1" id="KW-0812">Transmembrane</keyword>
<dbReference type="PANTHER" id="PTHR37919">
    <property type="entry name" value="PROTEIN CBG05606"/>
    <property type="match status" value="1"/>
</dbReference>
<protein>
    <submittedName>
        <fullName evidence="3">Uncharacterized protein</fullName>
    </submittedName>
</protein>
<reference evidence="3" key="1">
    <citation type="submission" date="2022-11" db="UniProtKB">
        <authorList>
            <consortium name="WormBaseParasite"/>
        </authorList>
    </citation>
    <scope>IDENTIFICATION</scope>
</reference>
<dbReference type="PANTHER" id="PTHR37919:SF2">
    <property type="entry name" value="EXPERA DOMAIN-CONTAINING PROTEIN"/>
    <property type="match status" value="1"/>
</dbReference>
<accession>A0A914CNG0</accession>